<proteinExistence type="predicted"/>
<organism evidence="1 2">
    <name type="scientific">Zasmidium cellare</name>
    <name type="common">Wine cellar mold</name>
    <name type="synonym">Racodium cellare</name>
    <dbReference type="NCBI Taxonomy" id="395010"/>
    <lineage>
        <taxon>Eukaryota</taxon>
        <taxon>Fungi</taxon>
        <taxon>Dikarya</taxon>
        <taxon>Ascomycota</taxon>
        <taxon>Pezizomycotina</taxon>
        <taxon>Dothideomycetes</taxon>
        <taxon>Dothideomycetidae</taxon>
        <taxon>Mycosphaerellales</taxon>
        <taxon>Mycosphaerellaceae</taxon>
        <taxon>Zasmidium</taxon>
    </lineage>
</organism>
<evidence type="ECO:0000313" key="1">
    <source>
        <dbReference type="EMBL" id="KAK4505378.1"/>
    </source>
</evidence>
<gene>
    <name evidence="1" type="ORF">PRZ48_003341</name>
</gene>
<evidence type="ECO:0000313" key="2">
    <source>
        <dbReference type="Proteomes" id="UP001305779"/>
    </source>
</evidence>
<protein>
    <submittedName>
        <fullName evidence="1">Uncharacterized protein</fullName>
    </submittedName>
</protein>
<dbReference type="Proteomes" id="UP001305779">
    <property type="component" value="Unassembled WGS sequence"/>
</dbReference>
<name>A0ABR0EWC7_ZASCE</name>
<reference evidence="1 2" key="1">
    <citation type="journal article" date="2023" name="G3 (Bethesda)">
        <title>A chromosome-level genome assembly of Zasmidium syzygii isolated from banana leaves.</title>
        <authorList>
            <person name="van Westerhoven A.C."/>
            <person name="Mehrabi R."/>
            <person name="Talebi R."/>
            <person name="Steentjes M.B.F."/>
            <person name="Corcolon B."/>
            <person name="Chong P.A."/>
            <person name="Kema G.H.J."/>
            <person name="Seidl M.F."/>
        </authorList>
    </citation>
    <scope>NUCLEOTIDE SEQUENCE [LARGE SCALE GENOMIC DNA]</scope>
    <source>
        <strain evidence="1 2">P124</strain>
    </source>
</reference>
<keyword evidence="2" id="KW-1185">Reference proteome</keyword>
<comment type="caution">
    <text evidence="1">The sequence shown here is derived from an EMBL/GenBank/DDBJ whole genome shotgun (WGS) entry which is preliminary data.</text>
</comment>
<accession>A0ABR0EWC7</accession>
<dbReference type="EMBL" id="JAXOVC010000002">
    <property type="protein sequence ID" value="KAK4505378.1"/>
    <property type="molecule type" value="Genomic_DNA"/>
</dbReference>
<sequence length="279" mass="32396">MAARGLAPTPSAAESSCDLETDMMKQMELREKHELLPLVIDDKHPKDYVTKFFTSQEYFDEIMPKILRAWIGLDPRRRSERERNKLQTRWSSLQERVLRDVDRLTSVYKDEDLALSALLHFSCSLADRVDLNRSPSLGSVIELDGVVLSVCQTIAKRKDTGQDVAKKLDETQSTIRKIRAYFERPMTILRPARLQFNPVLIKSLAFLIEERYTRTSYMVVKKSTEGCEIPEELVQMICTYVCEERLSRIGVMTEACEKAWEFRDLKPSIWQVLRMERPG</sequence>